<dbReference type="PANTHER" id="PTHR21641:SF0">
    <property type="entry name" value="RNA-BINDING PROTEIN EIF1AD-RELATED"/>
    <property type="match status" value="1"/>
</dbReference>
<keyword evidence="7" id="KW-1185">Reference proteome</keyword>
<feature type="domain" description="S1-like" evidence="5">
    <location>
        <begin position="13"/>
        <end position="93"/>
    </location>
</feature>
<evidence type="ECO:0000256" key="4">
    <source>
        <dbReference type="SAM" id="MobiDB-lite"/>
    </source>
</evidence>
<proteinExistence type="inferred from homology"/>
<dbReference type="InterPro" id="IPR012340">
    <property type="entry name" value="NA-bd_OB-fold"/>
</dbReference>
<keyword evidence="3" id="KW-0648">Protein biosynthesis</keyword>
<dbReference type="GeneID" id="63699657"/>
<name>A0A017SB88_ASPRC</name>
<dbReference type="SUPFAM" id="SSF50249">
    <property type="entry name" value="Nucleic acid-binding proteins"/>
    <property type="match status" value="1"/>
</dbReference>
<dbReference type="GO" id="GO:0003743">
    <property type="term" value="F:translation initiation factor activity"/>
    <property type="evidence" value="ECO:0007669"/>
    <property type="project" value="UniProtKB-UniRule"/>
</dbReference>
<dbReference type="InterPro" id="IPR001253">
    <property type="entry name" value="TIF_eIF-1A"/>
</dbReference>
<feature type="region of interest" description="Disordered" evidence="4">
    <location>
        <begin position="109"/>
        <end position="139"/>
    </location>
</feature>
<keyword evidence="3 6" id="KW-0396">Initiation factor</keyword>
<dbReference type="SMART" id="SM00652">
    <property type="entry name" value="eIF1a"/>
    <property type="match status" value="1"/>
</dbReference>
<dbReference type="Pfam" id="PF01176">
    <property type="entry name" value="eIF-1a"/>
    <property type="match status" value="1"/>
</dbReference>
<dbReference type="STRING" id="1388766.A0A017SB88"/>
<comment type="similarity">
    <text evidence="1">Belongs to the EIF1AD family.</text>
</comment>
<dbReference type="GO" id="GO:0005634">
    <property type="term" value="C:nucleus"/>
    <property type="evidence" value="ECO:0007669"/>
    <property type="project" value="TreeGrafter"/>
</dbReference>
<reference evidence="7" key="1">
    <citation type="journal article" date="2014" name="Nat. Commun.">
        <title>Genomic adaptations of the halophilic Dead Sea filamentous fungus Eurotium rubrum.</title>
        <authorList>
            <person name="Kis-Papo T."/>
            <person name="Weig A.R."/>
            <person name="Riley R."/>
            <person name="Persoh D."/>
            <person name="Salamov A."/>
            <person name="Sun H."/>
            <person name="Lipzen A."/>
            <person name="Wasser S.P."/>
            <person name="Rambold G."/>
            <person name="Grigoriev I.V."/>
            <person name="Nevo E."/>
        </authorList>
    </citation>
    <scope>NUCLEOTIDE SEQUENCE [LARGE SCALE GENOMIC DNA]</scope>
    <source>
        <strain evidence="7">CBS 135680</strain>
    </source>
</reference>
<evidence type="ECO:0000313" key="6">
    <source>
        <dbReference type="EMBL" id="EYE94046.1"/>
    </source>
</evidence>
<dbReference type="OrthoDB" id="1738325at2759"/>
<organism evidence="6 7">
    <name type="scientific">Aspergillus ruber (strain CBS 135680)</name>
    <dbReference type="NCBI Taxonomy" id="1388766"/>
    <lineage>
        <taxon>Eukaryota</taxon>
        <taxon>Fungi</taxon>
        <taxon>Dikarya</taxon>
        <taxon>Ascomycota</taxon>
        <taxon>Pezizomycotina</taxon>
        <taxon>Eurotiomycetes</taxon>
        <taxon>Eurotiomycetidae</taxon>
        <taxon>Eurotiales</taxon>
        <taxon>Aspergillaceae</taxon>
        <taxon>Aspergillus</taxon>
        <taxon>Aspergillus subgen. Aspergillus</taxon>
    </lineage>
</organism>
<accession>A0A017SB88</accession>
<evidence type="ECO:0000259" key="5">
    <source>
        <dbReference type="PROSITE" id="PS50832"/>
    </source>
</evidence>
<dbReference type="AlphaFoldDB" id="A0A017SB88"/>
<dbReference type="Gene3D" id="2.40.50.140">
    <property type="entry name" value="Nucleic acid-binding proteins"/>
    <property type="match status" value="1"/>
</dbReference>
<dbReference type="InterPro" id="IPR039294">
    <property type="entry name" value="EIF1AD"/>
</dbReference>
<dbReference type="InterPro" id="IPR006196">
    <property type="entry name" value="RNA-binding_domain_S1_IF1"/>
</dbReference>
<gene>
    <name evidence="6" type="ORF">EURHEDRAFT_458761</name>
</gene>
<evidence type="ECO:0000256" key="3">
    <source>
        <dbReference type="PROSITE-ProRule" id="PRU00181"/>
    </source>
</evidence>
<protein>
    <submittedName>
        <fullName evidence="6">Putative eukaryotic initiation factor 1A</fullName>
    </submittedName>
</protein>
<dbReference type="RefSeq" id="XP_040637734.1">
    <property type="nucleotide sequence ID" value="XM_040784533.1"/>
</dbReference>
<dbReference type="EMBL" id="KK088428">
    <property type="protein sequence ID" value="EYE94046.1"/>
    <property type="molecule type" value="Genomic_DNA"/>
</dbReference>
<dbReference type="PANTHER" id="PTHR21641">
    <property type="entry name" value="TRANSLATION INITIATION FACTOR-RELATED"/>
    <property type="match status" value="1"/>
</dbReference>
<evidence type="ECO:0000256" key="2">
    <source>
        <dbReference type="ARBA" id="ARBA00022884"/>
    </source>
</evidence>
<sequence length="139" mass="15637">MGPPRRKVLATAEETLTPPDELSQGQTIAKVIKATGKNIYQVEFPSKESALVELPARFRSTIWMKRGSFVVVDTNALEDRDNKLQGEIVNIVRDEKAWRKAPFWPKEFAKQPVARAEDSDDDEEESNMGKMPSSDESDA</sequence>
<evidence type="ECO:0000313" key="7">
    <source>
        <dbReference type="Proteomes" id="UP000019804"/>
    </source>
</evidence>
<evidence type="ECO:0000256" key="1">
    <source>
        <dbReference type="ARBA" id="ARBA00007340"/>
    </source>
</evidence>
<dbReference type="GO" id="GO:0003723">
    <property type="term" value="F:RNA binding"/>
    <property type="evidence" value="ECO:0007669"/>
    <property type="project" value="UniProtKB-KW"/>
</dbReference>
<dbReference type="HOGENOM" id="CLU_106477_4_0_1"/>
<dbReference type="PROSITE" id="PS50832">
    <property type="entry name" value="S1_IF1_TYPE"/>
    <property type="match status" value="1"/>
</dbReference>
<keyword evidence="2" id="KW-0694">RNA-binding</keyword>
<dbReference type="Proteomes" id="UP000019804">
    <property type="component" value="Unassembled WGS sequence"/>
</dbReference>